<evidence type="ECO:0000256" key="1">
    <source>
        <dbReference type="SAM" id="SignalP"/>
    </source>
</evidence>
<keyword evidence="1" id="KW-0732">Signal</keyword>
<proteinExistence type="predicted"/>
<dbReference type="KEGG" id="fpf:DCC35_18770"/>
<protein>
    <recommendedName>
        <fullName evidence="4">Lipocalin-like domain-containing protein</fullName>
    </recommendedName>
</protein>
<evidence type="ECO:0000313" key="3">
    <source>
        <dbReference type="Proteomes" id="UP000298616"/>
    </source>
</evidence>
<feature type="signal peptide" evidence="1">
    <location>
        <begin position="1"/>
        <end position="18"/>
    </location>
</feature>
<dbReference type="RefSeq" id="WP_137092218.1">
    <property type="nucleotide sequence ID" value="NZ_CP028923.1"/>
</dbReference>
<name>A0A4D7JPR6_9BACT</name>
<dbReference type="PROSITE" id="PS51257">
    <property type="entry name" value="PROKAR_LIPOPROTEIN"/>
    <property type="match status" value="1"/>
</dbReference>
<dbReference type="Proteomes" id="UP000298616">
    <property type="component" value="Chromosome"/>
</dbReference>
<dbReference type="AlphaFoldDB" id="A0A4D7JPR6"/>
<dbReference type="EMBL" id="CP028923">
    <property type="protein sequence ID" value="QCK16627.1"/>
    <property type="molecule type" value="Genomic_DNA"/>
</dbReference>
<accession>A0A4D7JPR6</accession>
<evidence type="ECO:0000313" key="2">
    <source>
        <dbReference type="EMBL" id="QCK16627.1"/>
    </source>
</evidence>
<feature type="chain" id="PRO_5020246012" description="Lipocalin-like domain-containing protein" evidence="1">
    <location>
        <begin position="19"/>
        <end position="172"/>
    </location>
</feature>
<evidence type="ECO:0008006" key="4">
    <source>
        <dbReference type="Google" id="ProtNLM"/>
    </source>
</evidence>
<organism evidence="2 3">
    <name type="scientific">Mangrovivirga cuniculi</name>
    <dbReference type="NCBI Taxonomy" id="2715131"/>
    <lineage>
        <taxon>Bacteria</taxon>
        <taxon>Pseudomonadati</taxon>
        <taxon>Bacteroidota</taxon>
        <taxon>Cytophagia</taxon>
        <taxon>Cytophagales</taxon>
        <taxon>Mangrovivirgaceae</taxon>
        <taxon>Mangrovivirga</taxon>
    </lineage>
</organism>
<reference evidence="2 3" key="1">
    <citation type="submission" date="2018-04" db="EMBL/GenBank/DDBJ databases">
        <title>Complete genome uncultured novel isolate.</title>
        <authorList>
            <person name="Merlino G."/>
        </authorList>
    </citation>
    <scope>NUCLEOTIDE SEQUENCE [LARGE SCALE GENOMIC DNA]</scope>
    <source>
        <strain evidence="3">R1DC9</strain>
    </source>
</reference>
<keyword evidence="3" id="KW-1185">Reference proteome</keyword>
<gene>
    <name evidence="2" type="ORF">DCC35_18770</name>
</gene>
<sequence length="172" mass="19523">MNLAKLFTLFFAVLFVFASCSEEEVKPDNNTNEEEEQQEEVVETSLIDGKWTISDYTSDITHYNSGTVSRTLTEDFTSGNFTLTFDDATETISHSGYFAVNQTENETDSTVYHMLFPEFEGTFQVDGEDLILEDNTLTIVELSETKLVLHQIRESAFGVLSNKIDETYTFSK</sequence>